<dbReference type="CTD" id="20236520"/>
<dbReference type="Proteomes" id="UP000030746">
    <property type="component" value="Unassembled WGS sequence"/>
</dbReference>
<proteinExistence type="predicted"/>
<gene>
    <name evidence="1" type="ORF">LOTGIDRAFT_155019</name>
</gene>
<protein>
    <submittedName>
        <fullName evidence="1">Uncharacterized protein</fullName>
    </submittedName>
</protein>
<reference evidence="1 2" key="1">
    <citation type="journal article" date="2013" name="Nature">
        <title>Insights into bilaterian evolution from three spiralian genomes.</title>
        <authorList>
            <person name="Simakov O."/>
            <person name="Marletaz F."/>
            <person name="Cho S.J."/>
            <person name="Edsinger-Gonzales E."/>
            <person name="Havlak P."/>
            <person name="Hellsten U."/>
            <person name="Kuo D.H."/>
            <person name="Larsson T."/>
            <person name="Lv J."/>
            <person name="Arendt D."/>
            <person name="Savage R."/>
            <person name="Osoegawa K."/>
            <person name="de Jong P."/>
            <person name="Grimwood J."/>
            <person name="Chapman J.A."/>
            <person name="Shapiro H."/>
            <person name="Aerts A."/>
            <person name="Otillar R.P."/>
            <person name="Terry A.Y."/>
            <person name="Boore J.L."/>
            <person name="Grigoriev I.V."/>
            <person name="Lindberg D.R."/>
            <person name="Seaver E.C."/>
            <person name="Weisblat D.A."/>
            <person name="Putnam N.H."/>
            <person name="Rokhsar D.S."/>
        </authorList>
    </citation>
    <scope>NUCLEOTIDE SEQUENCE [LARGE SCALE GENOMIC DNA]</scope>
</reference>
<dbReference type="OrthoDB" id="5983950at2759"/>
<dbReference type="RefSeq" id="XP_009063778.1">
    <property type="nucleotide sequence ID" value="XM_009065530.1"/>
</dbReference>
<dbReference type="OMA" id="THIIVES"/>
<dbReference type="HOGENOM" id="CLU_1410295_0_0_1"/>
<dbReference type="PANTHER" id="PTHR46704">
    <property type="entry name" value="CXC DOMAIN-CONTAINING PROTEIN-RELATED"/>
    <property type="match status" value="1"/>
</dbReference>
<dbReference type="AlphaFoldDB" id="V4B9F5"/>
<sequence length="193" mass="21650">MMDILHSVTWRLRTPAPIWSGFMQMVSKGNHPGQSSIVFLRMIDMDPTNMSCVYSTIYFVTSEALCYGTTPVLTFDQPLYWKAMEIVCNEHTGSDIADVVLRLGGFHTQMSFLGSIGRIMSGTGLRDVFETIFALNAICHMLSGKAVARAVRGIMLVDLALHSLVEQMFQCEFSEEFTEYPEPLQNVLAFMIS</sequence>
<name>V4B9F5_LOTGI</name>
<organism evidence="1 2">
    <name type="scientific">Lottia gigantea</name>
    <name type="common">Giant owl limpet</name>
    <dbReference type="NCBI Taxonomy" id="225164"/>
    <lineage>
        <taxon>Eukaryota</taxon>
        <taxon>Metazoa</taxon>
        <taxon>Spiralia</taxon>
        <taxon>Lophotrochozoa</taxon>
        <taxon>Mollusca</taxon>
        <taxon>Gastropoda</taxon>
        <taxon>Patellogastropoda</taxon>
        <taxon>Lottioidea</taxon>
        <taxon>Lottiidae</taxon>
        <taxon>Lottia</taxon>
    </lineage>
</organism>
<evidence type="ECO:0000313" key="1">
    <source>
        <dbReference type="EMBL" id="ESO85534.1"/>
    </source>
</evidence>
<accession>V4B9F5</accession>
<dbReference type="GeneID" id="20236520"/>
<keyword evidence="2" id="KW-1185">Reference proteome</keyword>
<dbReference type="KEGG" id="lgi:LOTGIDRAFT_155019"/>
<dbReference type="PANTHER" id="PTHR46704:SF1">
    <property type="entry name" value="TELOMERE LENGTH REGULATION PROTEIN TEL2 HOMOLOG"/>
    <property type="match status" value="1"/>
</dbReference>
<dbReference type="EMBL" id="KB203274">
    <property type="protein sequence ID" value="ESO85534.1"/>
    <property type="molecule type" value="Genomic_DNA"/>
</dbReference>
<evidence type="ECO:0000313" key="2">
    <source>
        <dbReference type="Proteomes" id="UP000030746"/>
    </source>
</evidence>